<dbReference type="SMART" id="SM00382">
    <property type="entry name" value="AAA"/>
    <property type="match status" value="2"/>
</dbReference>
<accession>A0A830HQ52</accession>
<organism evidence="6 7">
    <name type="scientific">Pycnococcus provasolii</name>
    <dbReference type="NCBI Taxonomy" id="41880"/>
    <lineage>
        <taxon>Eukaryota</taxon>
        <taxon>Viridiplantae</taxon>
        <taxon>Chlorophyta</taxon>
        <taxon>Pseudoscourfieldiophyceae</taxon>
        <taxon>Pseudoscourfieldiales</taxon>
        <taxon>Pycnococcaceae</taxon>
        <taxon>Pycnococcus</taxon>
    </lineage>
</organism>
<name>A0A830HQ52_9CHLO</name>
<dbReference type="InterPro" id="IPR027417">
    <property type="entry name" value="P-loop_NTPase"/>
</dbReference>
<feature type="coiled-coil region" evidence="4">
    <location>
        <begin position="109"/>
        <end position="189"/>
    </location>
</feature>
<evidence type="ECO:0000256" key="4">
    <source>
        <dbReference type="SAM" id="Coils"/>
    </source>
</evidence>
<evidence type="ECO:0000313" key="6">
    <source>
        <dbReference type="EMBL" id="GHP07910.1"/>
    </source>
</evidence>
<reference evidence="6" key="1">
    <citation type="submission" date="2020-10" db="EMBL/GenBank/DDBJ databases">
        <title>Unveiling of a novel bifunctional photoreceptor, Dualchrome1, isolated from a cosmopolitan green alga.</title>
        <authorList>
            <person name="Suzuki S."/>
            <person name="Kawachi M."/>
        </authorList>
    </citation>
    <scope>NUCLEOTIDE SEQUENCE</scope>
    <source>
        <strain evidence="6">NIES 2893</strain>
    </source>
</reference>
<dbReference type="InterPro" id="IPR003593">
    <property type="entry name" value="AAA+_ATPase"/>
</dbReference>
<evidence type="ECO:0000256" key="1">
    <source>
        <dbReference type="ARBA" id="ARBA00022737"/>
    </source>
</evidence>
<dbReference type="OrthoDB" id="2110130at2759"/>
<protein>
    <recommendedName>
        <fullName evidence="5">ABC transporter domain-containing protein</fullName>
    </recommendedName>
</protein>
<evidence type="ECO:0000256" key="3">
    <source>
        <dbReference type="ARBA" id="ARBA00022840"/>
    </source>
</evidence>
<dbReference type="Proteomes" id="UP000660262">
    <property type="component" value="Unassembled WGS sequence"/>
</dbReference>
<keyword evidence="4" id="KW-0175">Coiled coil</keyword>
<dbReference type="GO" id="GO:0005524">
    <property type="term" value="F:ATP binding"/>
    <property type="evidence" value="ECO:0007669"/>
    <property type="project" value="UniProtKB-KW"/>
</dbReference>
<dbReference type="InterPro" id="IPR003439">
    <property type="entry name" value="ABC_transporter-like_ATP-bd"/>
</dbReference>
<dbReference type="InterPro" id="IPR050611">
    <property type="entry name" value="ABCF"/>
</dbReference>
<dbReference type="PROSITE" id="PS50893">
    <property type="entry name" value="ABC_TRANSPORTER_2"/>
    <property type="match status" value="2"/>
</dbReference>
<dbReference type="Pfam" id="PF00005">
    <property type="entry name" value="ABC_tran"/>
    <property type="match status" value="2"/>
</dbReference>
<proteinExistence type="predicted"/>
<keyword evidence="7" id="KW-1185">Reference proteome</keyword>
<keyword evidence="1" id="KW-0677">Repeat</keyword>
<keyword evidence="3" id="KW-0067">ATP-binding</keyword>
<dbReference type="EMBL" id="BNJQ01000018">
    <property type="protein sequence ID" value="GHP07910.1"/>
    <property type="molecule type" value="Genomic_DNA"/>
</dbReference>
<dbReference type="AlphaFoldDB" id="A0A830HQ52"/>
<feature type="domain" description="ABC transporter" evidence="5">
    <location>
        <begin position="536"/>
        <end position="758"/>
    </location>
</feature>
<comment type="caution">
    <text evidence="6">The sequence shown here is derived from an EMBL/GenBank/DDBJ whole genome shotgun (WGS) entry which is preliminary data.</text>
</comment>
<evidence type="ECO:0000313" key="7">
    <source>
        <dbReference type="Proteomes" id="UP000660262"/>
    </source>
</evidence>
<dbReference type="PROSITE" id="PS00211">
    <property type="entry name" value="ABC_TRANSPORTER_1"/>
    <property type="match status" value="1"/>
</dbReference>
<gene>
    <name evidence="6" type="ORF">PPROV_000665200</name>
</gene>
<dbReference type="SUPFAM" id="SSF52540">
    <property type="entry name" value="P-loop containing nucleoside triphosphate hydrolases"/>
    <property type="match status" value="2"/>
</dbReference>
<dbReference type="GO" id="GO:0016887">
    <property type="term" value="F:ATP hydrolysis activity"/>
    <property type="evidence" value="ECO:0007669"/>
    <property type="project" value="InterPro"/>
</dbReference>
<dbReference type="PANTHER" id="PTHR19211">
    <property type="entry name" value="ATP-BINDING TRANSPORT PROTEIN-RELATED"/>
    <property type="match status" value="1"/>
</dbReference>
<evidence type="ECO:0000259" key="5">
    <source>
        <dbReference type="PROSITE" id="PS50893"/>
    </source>
</evidence>
<sequence>MSALSLVSTLRSCLPNVDDDTLDFLIEGIQSILGDIGASSNEQEALTELVDVLAPHVEEAGLPDPDDASHQLAVALVANRSGGAGPSDIVVAQSNNSSSLSAPISLADEEDLQEDFKVKERERREATEKAERDAMQKALEDKQRARNAAAEKKAQAAANRAIETVKSNLAELNAELAEKNQAAAKWRANNGRLSLGAVVIPSFDLPNPGGGANLLENANATLVPGRRYALVGRNGKGKSTLLRWFAAGRLGGLGTGAAVHLVNQEVSITAEQEDATPGEVVVAADVERSLLLDERTARVAELGGGEDEASVDERVRAIDERLEAIESATAEVRAERLLINLGFSDAMRARRMRQMSGGWRVRTMLACALFAAPDVLLLDEPTNHLSIDAVLWLARELATGSTWKDKIIIIVSHDRHFLDDAATDTLHVSGVARRLSQVRGSYSLWAGRRAEEQKALQRRVDQRQEKINELKAYAGHGFKYGGSSSQINMMTRKAHEAEKLEKEGADEAYELAALMEDAEAPLALQAGGLLDSQAVVQLRQVSFRYNSDESAWLLRNVDLTLTSKSRVVLLGENGVGKTTALKLIQGMLEPSRGEVFVAGGARVATVNQHHADQLDFTMTPLQFMLSKFPGSGSYDHEIELRGHLAQTGVPAELQTTLAAGLSGGQRSRVALAAVSYQRPHILLLDEPTNNLDLESVGALADCVRRFEGGVLIVSHDQYFVENCCAEGEPEIYAVGDGDLSRVESFARYRAKAMKRLEK</sequence>
<dbReference type="CDD" id="cd03221">
    <property type="entry name" value="ABCF_EF-3"/>
    <property type="match status" value="2"/>
</dbReference>
<evidence type="ECO:0000256" key="2">
    <source>
        <dbReference type="ARBA" id="ARBA00022741"/>
    </source>
</evidence>
<dbReference type="Gene3D" id="3.40.50.300">
    <property type="entry name" value="P-loop containing nucleotide triphosphate hydrolases"/>
    <property type="match status" value="2"/>
</dbReference>
<dbReference type="InterPro" id="IPR017871">
    <property type="entry name" value="ABC_transporter-like_CS"/>
</dbReference>
<keyword evidence="2" id="KW-0547">Nucleotide-binding</keyword>
<dbReference type="PANTHER" id="PTHR19211:SF14">
    <property type="entry name" value="ATP-BINDING CASSETTE SUB-FAMILY F MEMBER 1"/>
    <property type="match status" value="1"/>
</dbReference>
<dbReference type="FunFam" id="3.40.50.300:FF:000011">
    <property type="entry name" value="Putative ABC transporter ATP-binding component"/>
    <property type="match status" value="1"/>
</dbReference>
<feature type="domain" description="ABC transporter" evidence="5">
    <location>
        <begin position="200"/>
        <end position="458"/>
    </location>
</feature>